<dbReference type="SFLD" id="SFLDG00358">
    <property type="entry name" value="Main_(cytGST)"/>
    <property type="match status" value="1"/>
</dbReference>
<proteinExistence type="predicted"/>
<organism evidence="3 4">
    <name type="scientific">Halteria grandinella</name>
    <dbReference type="NCBI Taxonomy" id="5974"/>
    <lineage>
        <taxon>Eukaryota</taxon>
        <taxon>Sar</taxon>
        <taxon>Alveolata</taxon>
        <taxon>Ciliophora</taxon>
        <taxon>Intramacronucleata</taxon>
        <taxon>Spirotrichea</taxon>
        <taxon>Stichotrichia</taxon>
        <taxon>Sporadotrichida</taxon>
        <taxon>Halteriidae</taxon>
        <taxon>Halteria</taxon>
    </lineage>
</organism>
<keyword evidence="4" id="KW-1185">Reference proteome</keyword>
<evidence type="ECO:0000259" key="1">
    <source>
        <dbReference type="PROSITE" id="PS50404"/>
    </source>
</evidence>
<dbReference type="PROSITE" id="PS51354">
    <property type="entry name" value="GLUTAREDOXIN_2"/>
    <property type="match status" value="1"/>
</dbReference>
<dbReference type="InterPro" id="IPR036249">
    <property type="entry name" value="Thioredoxin-like_sf"/>
</dbReference>
<dbReference type="AlphaFoldDB" id="A0A8J8SZI9"/>
<dbReference type="Gene3D" id="3.40.30.10">
    <property type="entry name" value="Glutaredoxin"/>
    <property type="match status" value="1"/>
</dbReference>
<dbReference type="OrthoDB" id="424403at2759"/>
<dbReference type="SUPFAM" id="SSF47616">
    <property type="entry name" value="GST C-terminal domain-like"/>
    <property type="match status" value="1"/>
</dbReference>
<dbReference type="InterPro" id="IPR010987">
    <property type="entry name" value="Glutathione-S-Trfase_C-like"/>
</dbReference>
<protein>
    <recommendedName>
        <fullName evidence="5">Glutathione S-transferase family protein</fullName>
    </recommendedName>
</protein>
<sequence>MEVEQPIYQTLKTFSIRTADTPKPPTNKNYPRLYTHILCPFAERARIALAAKGVQYQTVNVDLDKKTSWHAAINGGVVPFLEIPDGTIITESKIIMEFVEEAFPTSNFSLLPEDPVLRAKMRIAVLNIDAYIPAYYGILIKRVYDEADFVKLRGIIQKLEDIIASNAGTPPYALGTKNPTQLDAHIFPLLERHNSLKDTALHWVWEHTHFENYPHILKLLTAFRENPSFSGNKVLFTKPFFAEHIQQLVDTPIGGKVGLVLPENDDSDE</sequence>
<dbReference type="PANTHER" id="PTHR43968">
    <property type="match status" value="1"/>
</dbReference>
<evidence type="ECO:0008006" key="5">
    <source>
        <dbReference type="Google" id="ProtNLM"/>
    </source>
</evidence>
<dbReference type="Gene3D" id="1.20.1050.10">
    <property type="match status" value="1"/>
</dbReference>
<gene>
    <name evidence="3" type="ORF">FGO68_gene10363</name>
</gene>
<name>A0A8J8SZI9_HALGN</name>
<evidence type="ECO:0000313" key="4">
    <source>
        <dbReference type="Proteomes" id="UP000785679"/>
    </source>
</evidence>
<dbReference type="InterPro" id="IPR050983">
    <property type="entry name" value="GST_Omega/HSP26"/>
</dbReference>
<dbReference type="InterPro" id="IPR036282">
    <property type="entry name" value="Glutathione-S-Trfase_C_sf"/>
</dbReference>
<evidence type="ECO:0000259" key="2">
    <source>
        <dbReference type="PROSITE" id="PS50405"/>
    </source>
</evidence>
<dbReference type="InterPro" id="IPR040079">
    <property type="entry name" value="Glutathione_S-Trfase"/>
</dbReference>
<dbReference type="PANTHER" id="PTHR43968:SF6">
    <property type="entry name" value="GLUTATHIONE S-TRANSFERASE OMEGA"/>
    <property type="match status" value="1"/>
</dbReference>
<accession>A0A8J8SZI9</accession>
<dbReference type="GO" id="GO:0005737">
    <property type="term" value="C:cytoplasm"/>
    <property type="evidence" value="ECO:0007669"/>
    <property type="project" value="TreeGrafter"/>
</dbReference>
<comment type="caution">
    <text evidence="3">The sequence shown here is derived from an EMBL/GenBank/DDBJ whole genome shotgun (WGS) entry which is preliminary data.</text>
</comment>
<dbReference type="SUPFAM" id="SSF52833">
    <property type="entry name" value="Thioredoxin-like"/>
    <property type="match status" value="1"/>
</dbReference>
<dbReference type="InterPro" id="IPR004045">
    <property type="entry name" value="Glutathione_S-Trfase_N"/>
</dbReference>
<dbReference type="PROSITE" id="PS50405">
    <property type="entry name" value="GST_CTER"/>
    <property type="match status" value="1"/>
</dbReference>
<dbReference type="EMBL" id="RRYP01013173">
    <property type="protein sequence ID" value="TNV76667.1"/>
    <property type="molecule type" value="Genomic_DNA"/>
</dbReference>
<dbReference type="Pfam" id="PF13409">
    <property type="entry name" value="GST_N_2"/>
    <property type="match status" value="1"/>
</dbReference>
<dbReference type="Proteomes" id="UP000785679">
    <property type="component" value="Unassembled WGS sequence"/>
</dbReference>
<dbReference type="SFLD" id="SFLDS00019">
    <property type="entry name" value="Glutathione_Transferase_(cytos"/>
    <property type="match status" value="1"/>
</dbReference>
<reference evidence="3" key="1">
    <citation type="submission" date="2019-06" db="EMBL/GenBank/DDBJ databases">
        <authorList>
            <person name="Zheng W."/>
        </authorList>
    </citation>
    <scope>NUCLEOTIDE SEQUENCE</scope>
    <source>
        <strain evidence="3">QDHG01</strain>
    </source>
</reference>
<feature type="domain" description="GST C-terminal" evidence="2">
    <location>
        <begin position="114"/>
        <end position="253"/>
    </location>
</feature>
<feature type="domain" description="GST N-terminal" evidence="1">
    <location>
        <begin position="29"/>
        <end position="107"/>
    </location>
</feature>
<dbReference type="PROSITE" id="PS50404">
    <property type="entry name" value="GST_NTER"/>
    <property type="match status" value="1"/>
</dbReference>
<evidence type="ECO:0000313" key="3">
    <source>
        <dbReference type="EMBL" id="TNV76667.1"/>
    </source>
</evidence>